<name>A0A412G3C6_9FIRM</name>
<comment type="caution">
    <text evidence="1">The sequence shown here is derived from an EMBL/GenBank/DDBJ whole genome shotgun (WGS) entry which is preliminary data.</text>
</comment>
<keyword evidence="2" id="KW-1185">Reference proteome</keyword>
<dbReference type="Pfam" id="PF12668">
    <property type="entry name" value="DUF3791"/>
    <property type="match status" value="1"/>
</dbReference>
<dbReference type="InterPro" id="IPR024269">
    <property type="entry name" value="DUF3791"/>
</dbReference>
<dbReference type="RefSeq" id="WP_117894729.1">
    <property type="nucleotide sequence ID" value="NZ_CABJCV010000007.1"/>
</dbReference>
<dbReference type="EMBL" id="QRUP01000007">
    <property type="protein sequence ID" value="RGR74940.1"/>
    <property type="molecule type" value="Genomic_DNA"/>
</dbReference>
<gene>
    <name evidence="1" type="ORF">DWY25_07580</name>
</gene>
<protein>
    <submittedName>
        <fullName evidence="1">DUF3791 domain-containing protein</fullName>
    </submittedName>
</protein>
<evidence type="ECO:0000313" key="2">
    <source>
        <dbReference type="Proteomes" id="UP000284178"/>
    </source>
</evidence>
<sequence length="69" mass="8429">MNKEMEFFILLLESYAAYKHTTADEVLKLWDTLELTDFIFEMIERYHIERIENAFEDIDRLIAQKQNKL</sequence>
<reference evidence="1 2" key="1">
    <citation type="submission" date="2018-08" db="EMBL/GenBank/DDBJ databases">
        <title>A genome reference for cultivated species of the human gut microbiota.</title>
        <authorList>
            <person name="Zou Y."/>
            <person name="Xue W."/>
            <person name="Luo G."/>
        </authorList>
    </citation>
    <scope>NUCLEOTIDE SEQUENCE [LARGE SCALE GENOMIC DNA]</scope>
    <source>
        <strain evidence="1 2">AF24-29</strain>
    </source>
</reference>
<accession>A0A412G3C6</accession>
<dbReference type="AlphaFoldDB" id="A0A412G3C6"/>
<evidence type="ECO:0000313" key="1">
    <source>
        <dbReference type="EMBL" id="RGR74940.1"/>
    </source>
</evidence>
<organism evidence="1 2">
    <name type="scientific">Holdemania filiformis</name>
    <dbReference type="NCBI Taxonomy" id="61171"/>
    <lineage>
        <taxon>Bacteria</taxon>
        <taxon>Bacillati</taxon>
        <taxon>Bacillota</taxon>
        <taxon>Erysipelotrichia</taxon>
        <taxon>Erysipelotrichales</taxon>
        <taxon>Erysipelotrichaceae</taxon>
        <taxon>Holdemania</taxon>
    </lineage>
</organism>
<dbReference type="GeneID" id="83015265"/>
<dbReference type="Proteomes" id="UP000284178">
    <property type="component" value="Unassembled WGS sequence"/>
</dbReference>
<proteinExistence type="predicted"/>